<dbReference type="InterPro" id="IPR000731">
    <property type="entry name" value="SSD"/>
</dbReference>
<dbReference type="SUPFAM" id="SSF82693">
    <property type="entry name" value="Multidrug efflux transporter AcrB pore domain, PN1, PN2, PC1 and PC2 subdomains"/>
    <property type="match status" value="2"/>
</dbReference>
<organism evidence="4 5">
    <name type="scientific">Gulosibacter bifidus</name>
    <dbReference type="NCBI Taxonomy" id="272239"/>
    <lineage>
        <taxon>Bacteria</taxon>
        <taxon>Bacillati</taxon>
        <taxon>Actinomycetota</taxon>
        <taxon>Actinomycetes</taxon>
        <taxon>Micrococcales</taxon>
        <taxon>Microbacteriaceae</taxon>
        <taxon>Gulosibacter</taxon>
    </lineage>
</organism>
<feature type="transmembrane region" description="Helical" evidence="2">
    <location>
        <begin position="476"/>
        <end position="496"/>
    </location>
</feature>
<keyword evidence="5" id="KW-1185">Reference proteome</keyword>
<accession>A0ABW5RKN5</accession>
<dbReference type="EMBL" id="JBHUNF010000004">
    <property type="protein sequence ID" value="MFD2675240.1"/>
    <property type="molecule type" value="Genomic_DNA"/>
</dbReference>
<dbReference type="Gene3D" id="1.20.1640.10">
    <property type="entry name" value="Multidrug efflux transporter AcrB transmembrane domain"/>
    <property type="match status" value="3"/>
</dbReference>
<feature type="transmembrane region" description="Helical" evidence="2">
    <location>
        <begin position="993"/>
        <end position="1018"/>
    </location>
</feature>
<feature type="transmembrane region" description="Helical" evidence="2">
    <location>
        <begin position="620"/>
        <end position="640"/>
    </location>
</feature>
<dbReference type="PRINTS" id="PR00702">
    <property type="entry name" value="ACRIFLAVINRP"/>
</dbReference>
<evidence type="ECO:0000313" key="5">
    <source>
        <dbReference type="Proteomes" id="UP001597453"/>
    </source>
</evidence>
<reference evidence="5" key="1">
    <citation type="journal article" date="2019" name="Int. J. Syst. Evol. Microbiol.">
        <title>The Global Catalogue of Microorganisms (GCM) 10K type strain sequencing project: providing services to taxonomists for standard genome sequencing and annotation.</title>
        <authorList>
            <consortium name="The Broad Institute Genomics Platform"/>
            <consortium name="The Broad Institute Genome Sequencing Center for Infectious Disease"/>
            <person name="Wu L."/>
            <person name="Ma J."/>
        </authorList>
    </citation>
    <scope>NUCLEOTIDE SEQUENCE [LARGE SCALE GENOMIC DNA]</scope>
    <source>
        <strain evidence="5">TISTR 1511</strain>
    </source>
</reference>
<dbReference type="Gene3D" id="3.30.2090.10">
    <property type="entry name" value="Multidrug efflux transporter AcrB TolC docking domain, DN and DC subdomains"/>
    <property type="match status" value="3"/>
</dbReference>
<gene>
    <name evidence="4" type="ORF">ACFSUQ_08030</name>
</gene>
<dbReference type="SUPFAM" id="SSF82866">
    <property type="entry name" value="Multidrug efflux transporter AcrB transmembrane domain"/>
    <property type="match status" value="2"/>
</dbReference>
<sequence>MGKLANLSLGNRALIALVTLTIALFGALTMAGMKQELLPSISLPRVSVITTYPGASPEIVDKDVSSKVESALQGLQGLEATTTTSSASSSIVVAEFEFGTDLVYAEQRMQQAINRIDAQLPDDAEWNVLSGSIDDFPVLQLAVTGGDPTENATRLREQTLGDLRALDGVRSADVFGDRKERIAITLRNDDLLAKGVSPQDVTDTLENAGVLIPAGQLKEGKDALTVETGQVLNSAEDLAKLPIVGGGSAGQGGGAQGGATQDPAAQDPAAQDPAAQGTEAAPETGGTASGIVTLGDVADIKQDLQPAQSFSRVNGEDSLTLSITKRPSANTVEVSELVREQIPAIEDALGDGVQVRVVTDQAPFITQSIDTLVQEGLLGLGFAVLVIFVFLLSFRATLITAISIPVSLLVTFIALFFLDYSLNMLTLAALTIAIGRVVDDSIVVVENIRRHLELNPTASLRGGERKQVIAEAVREVATAITASTLATVAVFLPVVFVGDITGELFRPFALTNSIALLASLFVALTIVPVLAYWFLGRSKVKAGKHAAVASDTADATGTVDETDAVAETDETVAAATGASASADTETEQPRELEPAPEREARNWLQRLYEPILKGALAKSALVLVGAVLVLVGTGALAPLMQTNFLGAFGQTTFNLMQKVTPGASLETMTDAAKGVEDIIEQTDGIEIAQSSFGSDPSMAMFASAGPMIRWSITTNDVVDPDAVQKQLLDEIAKHEELGEVAVAQGGQFDSDLTVRVEAATMDQLRAAEALATEKLETLDDVKQVTSSLDETRPFVSLDIDPEKAAQLGLSEGMIAGQVAQALQPVPIGSVMIQGTSLQMYFVGEGDAPASVDELRNLEIQAGMQMVPLSEVATVETKDGPAQLTAESGTLITELTVVSDNENLGELGSKVEAALDDVDFADGARASMGGSAADQRSAFTQLGYALLAAMLITYIVMVATLKSLLQPLLLMISVPFAATGAIIMQVVSGVPLGVASLIGVLMLIGVVVTNAIVLVDLVNQYRAHGLDVRDATFAGASRRVRPIVMTALATILALTPMATGITGHGGVISQPMAIVVIGGLLSSTVLTLIVLPSLYLVVERRLARRAARREARVEAQLVKAGMTE</sequence>
<name>A0ABW5RKN5_9MICO</name>
<feature type="transmembrane region" description="Helical" evidence="2">
    <location>
        <begin position="1039"/>
        <end position="1060"/>
    </location>
</feature>
<dbReference type="RefSeq" id="WP_066057964.1">
    <property type="nucleotide sequence ID" value="NZ_JBHUNF010000004.1"/>
</dbReference>
<evidence type="ECO:0000259" key="3">
    <source>
        <dbReference type="PROSITE" id="PS50156"/>
    </source>
</evidence>
<dbReference type="SUPFAM" id="SSF82714">
    <property type="entry name" value="Multidrug efflux transporter AcrB TolC docking domain, DN and DC subdomains"/>
    <property type="match status" value="2"/>
</dbReference>
<feature type="region of interest" description="Disordered" evidence="1">
    <location>
        <begin position="243"/>
        <end position="288"/>
    </location>
</feature>
<feature type="transmembrane region" description="Helical" evidence="2">
    <location>
        <begin position="1072"/>
        <end position="1097"/>
    </location>
</feature>
<dbReference type="PROSITE" id="PS50156">
    <property type="entry name" value="SSD"/>
    <property type="match status" value="1"/>
</dbReference>
<dbReference type="Gene3D" id="3.30.70.1430">
    <property type="entry name" value="Multidrug efflux transporter AcrB pore domain"/>
    <property type="match status" value="2"/>
</dbReference>
<dbReference type="Gene3D" id="3.30.70.1320">
    <property type="entry name" value="Multidrug efflux transporter AcrB pore domain like"/>
    <property type="match status" value="2"/>
</dbReference>
<feature type="transmembrane region" description="Helical" evidence="2">
    <location>
        <begin position="967"/>
        <end position="987"/>
    </location>
</feature>
<keyword evidence="2" id="KW-1133">Transmembrane helix</keyword>
<feature type="transmembrane region" description="Helical" evidence="2">
    <location>
        <begin position="508"/>
        <end position="535"/>
    </location>
</feature>
<feature type="compositionally biased region" description="Gly residues" evidence="1">
    <location>
        <begin position="244"/>
        <end position="257"/>
    </location>
</feature>
<feature type="region of interest" description="Disordered" evidence="1">
    <location>
        <begin position="575"/>
        <end position="598"/>
    </location>
</feature>
<dbReference type="Gene3D" id="3.30.70.1440">
    <property type="entry name" value="Multidrug efflux transporter AcrB pore domain"/>
    <property type="match status" value="1"/>
</dbReference>
<comment type="caution">
    <text evidence="4">The sequence shown here is derived from an EMBL/GenBank/DDBJ whole genome shotgun (WGS) entry which is preliminary data.</text>
</comment>
<dbReference type="PANTHER" id="PTHR32063:SF0">
    <property type="entry name" value="SWARMING MOTILITY PROTEIN SWRC"/>
    <property type="match status" value="1"/>
</dbReference>
<feature type="domain" description="SSD" evidence="3">
    <location>
        <begin position="412"/>
        <end position="533"/>
    </location>
</feature>
<feature type="transmembrane region" description="Helical" evidence="2">
    <location>
        <begin position="398"/>
        <end position="418"/>
    </location>
</feature>
<evidence type="ECO:0000256" key="1">
    <source>
        <dbReference type="SAM" id="MobiDB-lite"/>
    </source>
</evidence>
<feature type="compositionally biased region" description="Low complexity" evidence="1">
    <location>
        <begin position="258"/>
        <end position="276"/>
    </location>
</feature>
<feature type="transmembrane region" description="Helical" evidence="2">
    <location>
        <begin position="372"/>
        <end position="391"/>
    </location>
</feature>
<dbReference type="InterPro" id="IPR001036">
    <property type="entry name" value="Acrflvin-R"/>
</dbReference>
<evidence type="ECO:0000313" key="4">
    <source>
        <dbReference type="EMBL" id="MFD2675240.1"/>
    </source>
</evidence>
<feature type="transmembrane region" description="Helical" evidence="2">
    <location>
        <begin position="424"/>
        <end position="445"/>
    </location>
</feature>
<dbReference type="Pfam" id="PF00873">
    <property type="entry name" value="ACR_tran"/>
    <property type="match status" value="3"/>
</dbReference>
<evidence type="ECO:0000256" key="2">
    <source>
        <dbReference type="SAM" id="Phobius"/>
    </source>
</evidence>
<keyword evidence="2" id="KW-0472">Membrane</keyword>
<keyword evidence="2" id="KW-0812">Transmembrane</keyword>
<dbReference type="InterPro" id="IPR027463">
    <property type="entry name" value="AcrB_DN_DC_subdom"/>
</dbReference>
<protein>
    <submittedName>
        <fullName evidence="4">Efflux RND transporter permease subunit</fullName>
    </submittedName>
</protein>
<dbReference type="Proteomes" id="UP001597453">
    <property type="component" value="Unassembled WGS sequence"/>
</dbReference>
<feature type="compositionally biased region" description="Basic and acidic residues" evidence="1">
    <location>
        <begin position="587"/>
        <end position="598"/>
    </location>
</feature>
<feature type="transmembrane region" description="Helical" evidence="2">
    <location>
        <begin position="941"/>
        <end position="960"/>
    </location>
</feature>
<proteinExistence type="predicted"/>
<dbReference type="PANTHER" id="PTHR32063">
    <property type="match status" value="1"/>
</dbReference>